<feature type="region of interest" description="Disordered" evidence="1">
    <location>
        <begin position="21"/>
        <end position="58"/>
    </location>
</feature>
<dbReference type="AlphaFoldDB" id="A0A8X6PS79"/>
<feature type="non-terminal residue" evidence="2">
    <location>
        <position position="58"/>
    </location>
</feature>
<protein>
    <submittedName>
        <fullName evidence="2">Uncharacterized protein</fullName>
    </submittedName>
</protein>
<organism evidence="2 3">
    <name type="scientific">Nephila pilipes</name>
    <name type="common">Giant wood spider</name>
    <name type="synonym">Nephila maculata</name>
    <dbReference type="NCBI Taxonomy" id="299642"/>
    <lineage>
        <taxon>Eukaryota</taxon>
        <taxon>Metazoa</taxon>
        <taxon>Ecdysozoa</taxon>
        <taxon>Arthropoda</taxon>
        <taxon>Chelicerata</taxon>
        <taxon>Arachnida</taxon>
        <taxon>Araneae</taxon>
        <taxon>Araneomorphae</taxon>
        <taxon>Entelegynae</taxon>
        <taxon>Araneoidea</taxon>
        <taxon>Nephilidae</taxon>
        <taxon>Nephila</taxon>
    </lineage>
</organism>
<dbReference type="Proteomes" id="UP000887013">
    <property type="component" value="Unassembled WGS sequence"/>
</dbReference>
<evidence type="ECO:0000313" key="2">
    <source>
        <dbReference type="EMBL" id="GFT85889.1"/>
    </source>
</evidence>
<evidence type="ECO:0000313" key="3">
    <source>
        <dbReference type="Proteomes" id="UP000887013"/>
    </source>
</evidence>
<feature type="compositionally biased region" description="Basic and acidic residues" evidence="1">
    <location>
        <begin position="21"/>
        <end position="36"/>
    </location>
</feature>
<dbReference type="EMBL" id="BMAW01119695">
    <property type="protein sequence ID" value="GFT85889.1"/>
    <property type="molecule type" value="Genomic_DNA"/>
</dbReference>
<keyword evidence="3" id="KW-1185">Reference proteome</keyword>
<name>A0A8X6PS79_NEPPI</name>
<reference evidence="2" key="1">
    <citation type="submission" date="2020-08" db="EMBL/GenBank/DDBJ databases">
        <title>Multicomponent nature underlies the extraordinary mechanical properties of spider dragline silk.</title>
        <authorList>
            <person name="Kono N."/>
            <person name="Nakamura H."/>
            <person name="Mori M."/>
            <person name="Yoshida Y."/>
            <person name="Ohtoshi R."/>
            <person name="Malay A.D."/>
            <person name="Moran D.A.P."/>
            <person name="Tomita M."/>
            <person name="Numata K."/>
            <person name="Arakawa K."/>
        </authorList>
    </citation>
    <scope>NUCLEOTIDE SEQUENCE</scope>
</reference>
<comment type="caution">
    <text evidence="2">The sequence shown here is derived from an EMBL/GenBank/DDBJ whole genome shotgun (WGS) entry which is preliminary data.</text>
</comment>
<sequence length="58" mass="6777">MTSFWKIRNLAENWEDSRFTKQDSMLEIRPDEDKNSKTKKRRQGKRSTKNTARGGCGG</sequence>
<proteinExistence type="predicted"/>
<gene>
    <name evidence="2" type="ORF">NPIL_353761</name>
</gene>
<accession>A0A8X6PS79</accession>
<feature type="compositionally biased region" description="Basic residues" evidence="1">
    <location>
        <begin position="37"/>
        <end position="48"/>
    </location>
</feature>
<evidence type="ECO:0000256" key="1">
    <source>
        <dbReference type="SAM" id="MobiDB-lite"/>
    </source>
</evidence>